<feature type="transmembrane region" description="Helical" evidence="1">
    <location>
        <begin position="12"/>
        <end position="35"/>
    </location>
</feature>
<dbReference type="EMBL" id="LDQC01000079">
    <property type="protein sequence ID" value="KTR03619.1"/>
    <property type="molecule type" value="Genomic_DNA"/>
</dbReference>
<keyword evidence="1" id="KW-1133">Transmembrane helix</keyword>
<reference evidence="2 3" key="1">
    <citation type="journal article" date="2016" name="Front. Microbiol.">
        <title>Genomic Resource of Rice Seed Associated Bacteria.</title>
        <authorList>
            <person name="Midha S."/>
            <person name="Bansal K."/>
            <person name="Sharma S."/>
            <person name="Kumar N."/>
            <person name="Patil P.P."/>
            <person name="Chaudhry V."/>
            <person name="Patil P.B."/>
        </authorList>
    </citation>
    <scope>NUCLEOTIDE SEQUENCE [LARGE SCALE GENOMIC DNA]</scope>
    <source>
        <strain evidence="2 3">NS184</strain>
    </source>
</reference>
<dbReference type="Proteomes" id="UP000078252">
    <property type="component" value="Unassembled WGS sequence"/>
</dbReference>
<evidence type="ECO:0000256" key="1">
    <source>
        <dbReference type="SAM" id="Phobius"/>
    </source>
</evidence>
<organism evidence="2 3">
    <name type="scientific">Curtobacterium luteum</name>
    <dbReference type="NCBI Taxonomy" id="33881"/>
    <lineage>
        <taxon>Bacteria</taxon>
        <taxon>Bacillati</taxon>
        <taxon>Actinomycetota</taxon>
        <taxon>Actinomycetes</taxon>
        <taxon>Micrococcales</taxon>
        <taxon>Microbacteriaceae</taxon>
        <taxon>Curtobacterium</taxon>
    </lineage>
</organism>
<proteinExistence type="predicted"/>
<evidence type="ECO:0000313" key="2">
    <source>
        <dbReference type="EMBL" id="KTR03619.1"/>
    </source>
</evidence>
<protein>
    <submittedName>
        <fullName evidence="2">Uncharacterized protein</fullName>
    </submittedName>
</protein>
<gene>
    <name evidence="2" type="ORF">NS184_13425</name>
</gene>
<feature type="transmembrane region" description="Helical" evidence="1">
    <location>
        <begin position="47"/>
        <end position="70"/>
    </location>
</feature>
<keyword evidence="1" id="KW-0472">Membrane</keyword>
<evidence type="ECO:0000313" key="3">
    <source>
        <dbReference type="Proteomes" id="UP000078252"/>
    </source>
</evidence>
<keyword evidence="1" id="KW-0812">Transmembrane</keyword>
<sequence length="85" mass="9167">MNDRTSPDRTRWLRLGLLALSGVCALIGLVMVGVACFLEPRDSPRTAGLVTAALSIITLGVVALLFASLVTRHRTRSCRSEDRDG</sequence>
<comment type="caution">
    <text evidence="2">The sequence shown here is derived from an EMBL/GenBank/DDBJ whole genome shotgun (WGS) entry which is preliminary data.</text>
</comment>
<accession>A0A175RLD1</accession>
<name>A0A175RLD1_9MICO</name>
<dbReference type="PATRIC" id="fig|33881.3.peg.3099"/>
<dbReference type="AlphaFoldDB" id="A0A175RLD1"/>